<evidence type="ECO:0000313" key="10">
    <source>
        <dbReference type="Proteomes" id="UP000194546"/>
    </source>
</evidence>
<dbReference type="InterPro" id="IPR002078">
    <property type="entry name" value="Sigma_54_int"/>
</dbReference>
<dbReference type="SUPFAM" id="SSF46689">
    <property type="entry name" value="Homeodomain-like"/>
    <property type="match status" value="1"/>
</dbReference>
<organism evidence="9 10">
    <name type="scientific">Caballeronia sordidicola</name>
    <name type="common">Burkholderia sordidicola</name>
    <dbReference type="NCBI Taxonomy" id="196367"/>
    <lineage>
        <taxon>Bacteria</taxon>
        <taxon>Pseudomonadati</taxon>
        <taxon>Pseudomonadota</taxon>
        <taxon>Betaproteobacteria</taxon>
        <taxon>Burkholderiales</taxon>
        <taxon>Burkholderiaceae</taxon>
        <taxon>Caballeronia</taxon>
    </lineage>
</organism>
<dbReference type="InterPro" id="IPR058031">
    <property type="entry name" value="AAA_lid_NorR"/>
</dbReference>
<dbReference type="InterPro" id="IPR025944">
    <property type="entry name" value="Sigma_54_int_dom_CS"/>
</dbReference>
<comment type="caution">
    <text evidence="9">The sequence shown here is derived from an EMBL/GenBank/DDBJ whole genome shotgun (WGS) entry which is preliminary data.</text>
</comment>
<evidence type="ECO:0000256" key="6">
    <source>
        <dbReference type="PROSITE-ProRule" id="PRU00169"/>
    </source>
</evidence>
<dbReference type="Gene3D" id="3.40.50.300">
    <property type="entry name" value="P-loop containing nucleotide triphosphate hydrolases"/>
    <property type="match status" value="1"/>
</dbReference>
<evidence type="ECO:0000256" key="1">
    <source>
        <dbReference type="ARBA" id="ARBA00022741"/>
    </source>
</evidence>
<dbReference type="FunFam" id="3.40.50.300:FF:000006">
    <property type="entry name" value="DNA-binding transcriptional regulator NtrC"/>
    <property type="match status" value="1"/>
</dbReference>
<keyword evidence="2" id="KW-0067">ATP-binding</keyword>
<dbReference type="SUPFAM" id="SSF52540">
    <property type="entry name" value="P-loop containing nucleoside triphosphate hydrolases"/>
    <property type="match status" value="1"/>
</dbReference>
<dbReference type="Proteomes" id="UP000194546">
    <property type="component" value="Unassembled WGS sequence"/>
</dbReference>
<keyword evidence="6" id="KW-0597">Phosphoprotein</keyword>
<dbReference type="SMART" id="SM00448">
    <property type="entry name" value="REC"/>
    <property type="match status" value="1"/>
</dbReference>
<dbReference type="SUPFAM" id="SSF52172">
    <property type="entry name" value="CheY-like"/>
    <property type="match status" value="1"/>
</dbReference>
<evidence type="ECO:0000256" key="2">
    <source>
        <dbReference type="ARBA" id="ARBA00022840"/>
    </source>
</evidence>
<dbReference type="InterPro" id="IPR001789">
    <property type="entry name" value="Sig_transdc_resp-reg_receiver"/>
</dbReference>
<dbReference type="GO" id="GO:0006355">
    <property type="term" value="P:regulation of DNA-templated transcription"/>
    <property type="evidence" value="ECO:0007669"/>
    <property type="project" value="InterPro"/>
</dbReference>
<dbReference type="InterPro" id="IPR025943">
    <property type="entry name" value="Sigma_54_int_dom_ATP-bd_2"/>
</dbReference>
<dbReference type="InterPro" id="IPR027417">
    <property type="entry name" value="P-loop_NTPase"/>
</dbReference>
<evidence type="ECO:0000256" key="5">
    <source>
        <dbReference type="ARBA" id="ARBA00023163"/>
    </source>
</evidence>
<feature type="domain" description="Response regulatory" evidence="8">
    <location>
        <begin position="3"/>
        <end position="128"/>
    </location>
</feature>
<evidence type="ECO:0000259" key="8">
    <source>
        <dbReference type="PROSITE" id="PS50110"/>
    </source>
</evidence>
<dbReference type="InterPro" id="IPR009057">
    <property type="entry name" value="Homeodomain-like_sf"/>
</dbReference>
<keyword evidence="4" id="KW-0238">DNA-binding</keyword>
<dbReference type="PROSITE" id="PS00676">
    <property type="entry name" value="SIGMA54_INTERACT_2"/>
    <property type="match status" value="1"/>
</dbReference>
<dbReference type="PROSITE" id="PS50045">
    <property type="entry name" value="SIGMA54_INTERACT_4"/>
    <property type="match status" value="1"/>
</dbReference>
<dbReference type="CDD" id="cd00156">
    <property type="entry name" value="REC"/>
    <property type="match status" value="1"/>
</dbReference>
<sequence length="472" mass="50668">MAHILIVDDDGAFRESLAETLADMSHETLEAASKREALALLESMEPIDCVFLDLRMPDGVSRDPNAGGGLEVLEELRNMPARAALPVVVLTAFATSENTVRAMRLGAFDHLTKPIGRDQIAALLKKIELSQSGSRDAASIQPNASLLPDEAREARSAPRLLGFSDALRDVQKSIGRAAATDATVLINGETGTGKEVAARVLHDASDRRQAPFIAVNCAAIPADLLESELFGHTKGAFTGAVSERLGQFARADGGTLFLDEIGDLPWPLQAKLLRVLQERIVTPVGSNAQVRIDVRIVAATHRDLQAEVAAQRFREDLFYRLNVIPIHLPPLRERPADIAPLAAHFLAIAATGSTRPKTLGDDAKKLLLQHAWPGNVRELKNAMERVFALARGPVVVANDLAFLSRTPGSGDTTSGLPAGWLDLPLPDAVEQLERLAIAHALSITSGNRAEAARRLGISRQSLYTKLAAYGLG</sequence>
<dbReference type="Pfam" id="PF25601">
    <property type="entry name" value="AAA_lid_14"/>
    <property type="match status" value="1"/>
</dbReference>
<dbReference type="PANTHER" id="PTHR32071">
    <property type="entry name" value="TRANSCRIPTIONAL REGULATORY PROTEIN"/>
    <property type="match status" value="1"/>
</dbReference>
<name>A0A242MZI7_CABSO</name>
<dbReference type="Pfam" id="PF00158">
    <property type="entry name" value="Sigma54_activat"/>
    <property type="match status" value="1"/>
</dbReference>
<dbReference type="Pfam" id="PF00072">
    <property type="entry name" value="Response_reg"/>
    <property type="match status" value="1"/>
</dbReference>
<dbReference type="GO" id="GO:0000160">
    <property type="term" value="P:phosphorelay signal transduction system"/>
    <property type="evidence" value="ECO:0007669"/>
    <property type="project" value="InterPro"/>
</dbReference>
<dbReference type="EMBL" id="NBTY01000055">
    <property type="protein sequence ID" value="OTP76849.1"/>
    <property type="molecule type" value="Genomic_DNA"/>
</dbReference>
<dbReference type="Gene3D" id="1.10.10.60">
    <property type="entry name" value="Homeodomain-like"/>
    <property type="match status" value="1"/>
</dbReference>
<gene>
    <name evidence="9" type="ORF">PAMC26510_10620</name>
</gene>
<dbReference type="InterPro" id="IPR011006">
    <property type="entry name" value="CheY-like_superfamily"/>
</dbReference>
<dbReference type="PROSITE" id="PS50110">
    <property type="entry name" value="RESPONSE_REGULATORY"/>
    <property type="match status" value="1"/>
</dbReference>
<evidence type="ECO:0000256" key="3">
    <source>
        <dbReference type="ARBA" id="ARBA00023015"/>
    </source>
</evidence>
<dbReference type="SMART" id="SM00382">
    <property type="entry name" value="AAA"/>
    <property type="match status" value="1"/>
</dbReference>
<dbReference type="Gene3D" id="3.40.50.2300">
    <property type="match status" value="1"/>
</dbReference>
<dbReference type="AlphaFoldDB" id="A0A242MZI7"/>
<evidence type="ECO:0000256" key="4">
    <source>
        <dbReference type="ARBA" id="ARBA00023125"/>
    </source>
</evidence>
<dbReference type="Pfam" id="PF02954">
    <property type="entry name" value="HTH_8"/>
    <property type="match status" value="1"/>
</dbReference>
<feature type="modified residue" description="4-aspartylphosphate" evidence="6">
    <location>
        <position position="53"/>
    </location>
</feature>
<dbReference type="PRINTS" id="PR01590">
    <property type="entry name" value="HTHFIS"/>
</dbReference>
<dbReference type="CDD" id="cd00009">
    <property type="entry name" value="AAA"/>
    <property type="match status" value="1"/>
</dbReference>
<dbReference type="InterPro" id="IPR002197">
    <property type="entry name" value="HTH_Fis"/>
</dbReference>
<dbReference type="GO" id="GO:0005524">
    <property type="term" value="F:ATP binding"/>
    <property type="evidence" value="ECO:0007669"/>
    <property type="project" value="UniProtKB-KW"/>
</dbReference>
<feature type="domain" description="Sigma-54 factor interaction" evidence="7">
    <location>
        <begin position="160"/>
        <end position="388"/>
    </location>
</feature>
<keyword evidence="3" id="KW-0805">Transcription regulation</keyword>
<proteinExistence type="predicted"/>
<dbReference type="PROSITE" id="PS00688">
    <property type="entry name" value="SIGMA54_INTERACT_3"/>
    <property type="match status" value="1"/>
</dbReference>
<evidence type="ECO:0000259" key="7">
    <source>
        <dbReference type="PROSITE" id="PS50045"/>
    </source>
</evidence>
<keyword evidence="1" id="KW-0547">Nucleotide-binding</keyword>
<protein>
    <submittedName>
        <fullName evidence="9">Response regulator of zinc sigma-54-dependent two-component system</fullName>
    </submittedName>
</protein>
<keyword evidence="5" id="KW-0804">Transcription</keyword>
<dbReference type="InterPro" id="IPR003593">
    <property type="entry name" value="AAA+_ATPase"/>
</dbReference>
<reference evidence="9 10" key="1">
    <citation type="submission" date="2017-03" db="EMBL/GenBank/DDBJ databases">
        <title>Genome analysis of strain PAMC 26510.</title>
        <authorList>
            <person name="Oh H.-M."/>
            <person name="Yang J.-A."/>
        </authorList>
    </citation>
    <scope>NUCLEOTIDE SEQUENCE [LARGE SCALE GENOMIC DNA]</scope>
    <source>
        <strain evidence="9 10">PAMC 26510</strain>
    </source>
</reference>
<dbReference type="Gene3D" id="1.10.8.60">
    <property type="match status" value="1"/>
</dbReference>
<dbReference type="RefSeq" id="WP_086381200.1">
    <property type="nucleotide sequence ID" value="NZ_NBTY01000055.1"/>
</dbReference>
<accession>A0A242MZI7</accession>
<dbReference type="GO" id="GO:0043565">
    <property type="term" value="F:sequence-specific DNA binding"/>
    <property type="evidence" value="ECO:0007669"/>
    <property type="project" value="InterPro"/>
</dbReference>
<evidence type="ECO:0000313" key="9">
    <source>
        <dbReference type="EMBL" id="OTP76849.1"/>
    </source>
</evidence>